<feature type="domain" description="TerD" evidence="3">
    <location>
        <begin position="25"/>
        <end position="147"/>
    </location>
</feature>
<dbReference type="InterPro" id="IPR051324">
    <property type="entry name" value="Stress/Tellurium_Resist"/>
</dbReference>
<comment type="caution">
    <text evidence="4">The sequence shown here is derived from an EMBL/GenBank/DDBJ whole genome shotgun (WGS) entry which is preliminary data.</text>
</comment>
<feature type="region of interest" description="Disordered" evidence="2">
    <location>
        <begin position="151"/>
        <end position="210"/>
    </location>
</feature>
<dbReference type="Proteomes" id="UP000272400">
    <property type="component" value="Unassembled WGS sequence"/>
</dbReference>
<evidence type="ECO:0000313" key="4">
    <source>
        <dbReference type="EMBL" id="ROO91279.1"/>
    </source>
</evidence>
<keyword evidence="5" id="KW-1185">Reference proteome</keyword>
<accession>A0A3N1DCQ3</accession>
<sequence length="541" mass="56554">MTALVRGANAPLRASRLTVTHTCAVPADLSALLVGRDLRVRTDDDLVFYNAPAGPGVRWSQEALEIDLAALPRDVHAVLVALSLGDGAPFATVPAPTVLVDGHTFAMGGLGEETALVALELYRRAGEWKVRAVGQGYAGGLAALLADHGVEVADPGPQESPQPRALPDPVMPDPGTPDPVESDPIASDPFASDPFGGAPQNGSQDAPQDGAVPFVDRVWMVWEDASRSLDSYRGSLEHALGVRDQEVTGQAPRGRAQELMDAGMERLTADMAQLATELAVHEGVVGAEVSPFAGPSWLTWQPSDQVGQGLLLGHLDADEVSTLRIPLILRVPFGRPVWIDRGTAPGDAAAFAWSLVTRFLAAVPPGAVALDVIDPTGLSGAGWLNGLPGPSRDLLCGGGVAVGAEAGRRLDRLLDLVDLRAVGGEEQMFLDGAPPVRLVVVFDVGAALEEHGDRLIRLATEGPPLAVPVLLVETDTPTDESVRAMRIKMAGSTLPPSGGTLSDPWVGGSWTLTPDLLPDGAHDRPPALLSHVLNAHARVFG</sequence>
<gene>
    <name evidence="4" type="ORF">EDD29_9032</name>
</gene>
<name>A0A3N1DCQ3_9ACTN</name>
<organism evidence="4 5">
    <name type="scientific">Actinocorallia herbida</name>
    <dbReference type="NCBI Taxonomy" id="58109"/>
    <lineage>
        <taxon>Bacteria</taxon>
        <taxon>Bacillati</taxon>
        <taxon>Actinomycetota</taxon>
        <taxon>Actinomycetes</taxon>
        <taxon>Streptosporangiales</taxon>
        <taxon>Thermomonosporaceae</taxon>
        <taxon>Actinocorallia</taxon>
    </lineage>
</organism>
<dbReference type="CDD" id="cd06974">
    <property type="entry name" value="TerD_like"/>
    <property type="match status" value="1"/>
</dbReference>
<comment type="similarity">
    <text evidence="1">Belongs to the CAPAB/TerDEXZ family.</text>
</comment>
<evidence type="ECO:0000259" key="3">
    <source>
        <dbReference type="Pfam" id="PF02342"/>
    </source>
</evidence>
<dbReference type="OrthoDB" id="4495998at2"/>
<evidence type="ECO:0000256" key="1">
    <source>
        <dbReference type="ARBA" id="ARBA00008775"/>
    </source>
</evidence>
<dbReference type="EMBL" id="RJKE01000001">
    <property type="protein sequence ID" value="ROO91279.1"/>
    <property type="molecule type" value="Genomic_DNA"/>
</dbReference>
<dbReference type="PANTHER" id="PTHR32097">
    <property type="entry name" value="CAMP-BINDING PROTEIN 1-RELATED"/>
    <property type="match status" value="1"/>
</dbReference>
<reference evidence="4 5" key="1">
    <citation type="submission" date="2018-11" db="EMBL/GenBank/DDBJ databases">
        <title>Sequencing the genomes of 1000 actinobacteria strains.</title>
        <authorList>
            <person name="Klenk H.-P."/>
        </authorList>
    </citation>
    <scope>NUCLEOTIDE SEQUENCE [LARGE SCALE GENOMIC DNA]</scope>
    <source>
        <strain evidence="4 5">DSM 44254</strain>
    </source>
</reference>
<evidence type="ECO:0000256" key="2">
    <source>
        <dbReference type="SAM" id="MobiDB-lite"/>
    </source>
</evidence>
<dbReference type="PANTHER" id="PTHR32097:SF4">
    <property type="entry name" value="GENERAL STRESS PROTEIN 16U"/>
    <property type="match status" value="1"/>
</dbReference>
<dbReference type="Gene3D" id="2.60.60.30">
    <property type="entry name" value="sav2460 like domains"/>
    <property type="match status" value="1"/>
</dbReference>
<dbReference type="Pfam" id="PF02342">
    <property type="entry name" value="TerD"/>
    <property type="match status" value="1"/>
</dbReference>
<dbReference type="InterPro" id="IPR003325">
    <property type="entry name" value="TerD"/>
</dbReference>
<dbReference type="AlphaFoldDB" id="A0A3N1DCQ3"/>
<evidence type="ECO:0000313" key="5">
    <source>
        <dbReference type="Proteomes" id="UP000272400"/>
    </source>
</evidence>
<feature type="compositionally biased region" description="Pro residues" evidence="2">
    <location>
        <begin position="158"/>
        <end position="177"/>
    </location>
</feature>
<protein>
    <submittedName>
        <fullName evidence="4">Stress response protein SCP2</fullName>
    </submittedName>
</protein>
<proteinExistence type="inferred from homology"/>